<feature type="region of interest" description="Disordered" evidence="1">
    <location>
        <begin position="136"/>
        <end position="172"/>
    </location>
</feature>
<dbReference type="AlphaFoldDB" id="A0A7J7HCR3"/>
<feature type="compositionally biased region" description="Polar residues" evidence="1">
    <location>
        <begin position="138"/>
        <end position="150"/>
    </location>
</feature>
<gene>
    <name evidence="2" type="ORF">HYC85_011697</name>
</gene>
<reference evidence="2 3" key="2">
    <citation type="submission" date="2020-07" db="EMBL/GenBank/DDBJ databases">
        <title>Genome assembly of wild tea tree DASZ reveals pedigree and selection history of tea varieties.</title>
        <authorList>
            <person name="Zhang W."/>
        </authorList>
    </citation>
    <scope>NUCLEOTIDE SEQUENCE [LARGE SCALE GENOMIC DNA]</scope>
    <source>
        <strain evidence="3">cv. G240</strain>
        <tissue evidence="2">Leaf</tissue>
    </source>
</reference>
<proteinExistence type="predicted"/>
<comment type="caution">
    <text evidence="2">The sequence shown here is derived from an EMBL/GenBank/DDBJ whole genome shotgun (WGS) entry which is preliminary data.</text>
</comment>
<evidence type="ECO:0000256" key="1">
    <source>
        <dbReference type="SAM" id="MobiDB-lite"/>
    </source>
</evidence>
<dbReference type="EMBL" id="JACBKZ010000005">
    <property type="protein sequence ID" value="KAF5949704.1"/>
    <property type="molecule type" value="Genomic_DNA"/>
</dbReference>
<dbReference type="Proteomes" id="UP000593564">
    <property type="component" value="Unassembled WGS sequence"/>
</dbReference>
<accession>A0A7J7HCR3</accession>
<keyword evidence="3" id="KW-1185">Reference proteome</keyword>
<evidence type="ECO:0000313" key="2">
    <source>
        <dbReference type="EMBL" id="KAF5949704.1"/>
    </source>
</evidence>
<reference evidence="3" key="1">
    <citation type="journal article" date="2020" name="Nat. Commun.">
        <title>Genome assembly of wild tea tree DASZ reveals pedigree and selection history of tea varieties.</title>
        <authorList>
            <person name="Zhang W."/>
            <person name="Zhang Y."/>
            <person name="Qiu H."/>
            <person name="Guo Y."/>
            <person name="Wan H."/>
            <person name="Zhang X."/>
            <person name="Scossa F."/>
            <person name="Alseekh S."/>
            <person name="Zhang Q."/>
            <person name="Wang P."/>
            <person name="Xu L."/>
            <person name="Schmidt M.H."/>
            <person name="Jia X."/>
            <person name="Li D."/>
            <person name="Zhu A."/>
            <person name="Guo F."/>
            <person name="Chen W."/>
            <person name="Ni D."/>
            <person name="Usadel B."/>
            <person name="Fernie A.R."/>
            <person name="Wen W."/>
        </authorList>
    </citation>
    <scope>NUCLEOTIDE SEQUENCE [LARGE SCALE GENOMIC DNA]</scope>
    <source>
        <strain evidence="3">cv. G240</strain>
    </source>
</reference>
<organism evidence="2 3">
    <name type="scientific">Camellia sinensis</name>
    <name type="common">Tea plant</name>
    <name type="synonym">Thea sinensis</name>
    <dbReference type="NCBI Taxonomy" id="4442"/>
    <lineage>
        <taxon>Eukaryota</taxon>
        <taxon>Viridiplantae</taxon>
        <taxon>Streptophyta</taxon>
        <taxon>Embryophyta</taxon>
        <taxon>Tracheophyta</taxon>
        <taxon>Spermatophyta</taxon>
        <taxon>Magnoliopsida</taxon>
        <taxon>eudicotyledons</taxon>
        <taxon>Gunneridae</taxon>
        <taxon>Pentapetalae</taxon>
        <taxon>asterids</taxon>
        <taxon>Ericales</taxon>
        <taxon>Theaceae</taxon>
        <taxon>Camellia</taxon>
    </lineage>
</organism>
<evidence type="ECO:0000313" key="3">
    <source>
        <dbReference type="Proteomes" id="UP000593564"/>
    </source>
</evidence>
<sequence>MGIWDELRLIAGKLFDRNFSGGLSVTDERRFSAKAVKQTGDAVRFNGAEKLRDSVSDLGRREKIGQILSNIGKFAVDSAIDESLKGVTGGIQVYKIVKEGLKDQPQSHNSNENKKPDLTFVIEEMHAKMEKMEEDMNNIKQKSEVSSLSAKVSEPLKELPNDPTKGLVPLKTDPKRVMIRSRL</sequence>
<name>A0A7J7HCR3_CAMSI</name>
<protein>
    <submittedName>
        <fullName evidence="2">Uncharacterized protein</fullName>
    </submittedName>
</protein>